<gene>
    <name evidence="1" type="ORF">HPP92_014552</name>
</gene>
<organism evidence="1 2">
    <name type="scientific">Vanilla planifolia</name>
    <name type="common">Vanilla</name>
    <dbReference type="NCBI Taxonomy" id="51239"/>
    <lineage>
        <taxon>Eukaryota</taxon>
        <taxon>Viridiplantae</taxon>
        <taxon>Streptophyta</taxon>
        <taxon>Embryophyta</taxon>
        <taxon>Tracheophyta</taxon>
        <taxon>Spermatophyta</taxon>
        <taxon>Magnoliopsida</taxon>
        <taxon>Liliopsida</taxon>
        <taxon>Asparagales</taxon>
        <taxon>Orchidaceae</taxon>
        <taxon>Vanilloideae</taxon>
        <taxon>Vanilleae</taxon>
        <taxon>Vanilla</taxon>
    </lineage>
</organism>
<reference evidence="1 2" key="1">
    <citation type="journal article" date="2020" name="Nat. Food">
        <title>A phased Vanilla planifolia genome enables genetic improvement of flavour and production.</title>
        <authorList>
            <person name="Hasing T."/>
            <person name="Tang H."/>
            <person name="Brym M."/>
            <person name="Khazi F."/>
            <person name="Huang T."/>
            <person name="Chambers A.H."/>
        </authorList>
    </citation>
    <scope>NUCLEOTIDE SEQUENCE [LARGE SCALE GENOMIC DNA]</scope>
    <source>
        <tissue evidence="1">Leaf</tissue>
    </source>
</reference>
<dbReference type="EMBL" id="JADCNL010000007">
    <property type="protein sequence ID" value="KAG0472695.1"/>
    <property type="molecule type" value="Genomic_DNA"/>
</dbReference>
<name>A0A835QLQ6_VANPL</name>
<dbReference type="Proteomes" id="UP000636800">
    <property type="component" value="Chromosome 7"/>
</dbReference>
<comment type="caution">
    <text evidence="1">The sequence shown here is derived from an EMBL/GenBank/DDBJ whole genome shotgun (WGS) entry which is preliminary data.</text>
</comment>
<evidence type="ECO:0000313" key="1">
    <source>
        <dbReference type="EMBL" id="KAG0472695.1"/>
    </source>
</evidence>
<keyword evidence="2" id="KW-1185">Reference proteome</keyword>
<dbReference type="AlphaFoldDB" id="A0A835QLQ6"/>
<dbReference type="OrthoDB" id="339325at2759"/>
<accession>A0A835QLQ6</accession>
<evidence type="ECO:0000313" key="2">
    <source>
        <dbReference type="Proteomes" id="UP000636800"/>
    </source>
</evidence>
<proteinExistence type="predicted"/>
<protein>
    <submittedName>
        <fullName evidence="1">Uncharacterized protein</fullName>
    </submittedName>
</protein>
<sequence length="134" mass="14791">MGRFKKVGESLGGGAVVKENRAEPAIWLEISRAGIEGLQVRMVPRHDGEGDDGEVDETRRDYIALADVCRTRGGRVEVSMRAMVPECRREEMAVGEHQGGAEENQYLRACCGIIDSADRPLLVPIALCLLMLYF</sequence>